<dbReference type="Pfam" id="PF00501">
    <property type="entry name" value="AMP-binding"/>
    <property type="match status" value="1"/>
</dbReference>
<feature type="domain" description="AMP-dependent synthetase/ligase" evidence="6">
    <location>
        <begin position="23"/>
        <end position="424"/>
    </location>
</feature>
<dbReference type="CDD" id="cd05907">
    <property type="entry name" value="VL_LC_FACS_like"/>
    <property type="match status" value="1"/>
</dbReference>
<evidence type="ECO:0000256" key="1">
    <source>
        <dbReference type="ARBA" id="ARBA00006432"/>
    </source>
</evidence>
<dbReference type="GO" id="GO:0016874">
    <property type="term" value="F:ligase activity"/>
    <property type="evidence" value="ECO:0007669"/>
    <property type="project" value="UniProtKB-KW"/>
</dbReference>
<keyword evidence="8" id="KW-1185">Reference proteome</keyword>
<dbReference type="InterPro" id="IPR042099">
    <property type="entry name" value="ANL_N_sf"/>
</dbReference>
<dbReference type="Gene3D" id="3.40.50.12780">
    <property type="entry name" value="N-terminal domain of ligase-like"/>
    <property type="match status" value="1"/>
</dbReference>
<dbReference type="SUPFAM" id="SSF56801">
    <property type="entry name" value="Acetyl-CoA synthetase-like"/>
    <property type="match status" value="1"/>
</dbReference>
<keyword evidence="4" id="KW-0443">Lipid metabolism</keyword>
<evidence type="ECO:0000256" key="5">
    <source>
        <dbReference type="ARBA" id="ARBA00032875"/>
    </source>
</evidence>
<dbReference type="InterPro" id="IPR020845">
    <property type="entry name" value="AMP-binding_CS"/>
</dbReference>
<dbReference type="EMBL" id="BAAARY010000004">
    <property type="protein sequence ID" value="GAA2517645.1"/>
    <property type="molecule type" value="Genomic_DNA"/>
</dbReference>
<keyword evidence="3" id="KW-0276">Fatty acid metabolism</keyword>
<dbReference type="RefSeq" id="WP_344169802.1">
    <property type="nucleotide sequence ID" value="NZ_BAAARY010000004.1"/>
</dbReference>
<reference evidence="8" key="1">
    <citation type="journal article" date="2019" name="Int. J. Syst. Evol. Microbiol.">
        <title>The Global Catalogue of Microorganisms (GCM) 10K type strain sequencing project: providing services to taxonomists for standard genome sequencing and annotation.</title>
        <authorList>
            <consortium name="The Broad Institute Genomics Platform"/>
            <consortium name="The Broad Institute Genome Sequencing Center for Infectious Disease"/>
            <person name="Wu L."/>
            <person name="Ma J."/>
        </authorList>
    </citation>
    <scope>NUCLEOTIDE SEQUENCE [LARGE SCALE GENOMIC DNA]</scope>
    <source>
        <strain evidence="8">JCM 3367</strain>
    </source>
</reference>
<evidence type="ECO:0000256" key="2">
    <source>
        <dbReference type="ARBA" id="ARBA00022598"/>
    </source>
</evidence>
<dbReference type="PROSITE" id="PS00455">
    <property type="entry name" value="AMP_BINDING"/>
    <property type="match status" value="1"/>
</dbReference>
<accession>A0ABP6AKK9</accession>
<dbReference type="Proteomes" id="UP001499978">
    <property type="component" value="Unassembled WGS sequence"/>
</dbReference>
<comment type="similarity">
    <text evidence="1">Belongs to the ATP-dependent AMP-binding enzyme family.</text>
</comment>
<name>A0ABP6AKK9_9ACTN</name>
<evidence type="ECO:0000313" key="8">
    <source>
        <dbReference type="Proteomes" id="UP001499978"/>
    </source>
</evidence>
<evidence type="ECO:0000256" key="3">
    <source>
        <dbReference type="ARBA" id="ARBA00022832"/>
    </source>
</evidence>
<sequence>MRELSVPAVVSIGPDASLTDPVWENARVAPQAPAFARPGAGGWTTVTCAQFKDEVVAMARGLIAAGITPGDRVALMSRTRYEWTLMDYALWACGAVTVPIYETSSPAQVAWILSDSEAVACVVETPAHADIVAGVRDQAPRLRDVWVIDDGALTTITAQGGTVDADEVERRRAAMSADDTATIIYTSGTTGQPKGCVLSHRNMLSDISNALPLLEGIFDARSSTLLFLPLAHAFARLIQIGAVQARCQLGHTADLLTLSDTLKSYRPTFILSVPRVFEKVYNTARQKAIADGKGAIFGRAEQVAVAYSQAAERRGGPGLLLRAEHALFDRLVYGKLRAALGDRCTAAMSGGAPLGARLAHFFRGVGITVYEGYGLTETSPAATVNIPEAIRIGTVGRPLPGVGIRIADDGEILIHGDLVFRGYFNDPEATDAVKDSDGWLHTGDLGALDDDGFLTITGRKKEIIVTAGGKNVAPAALEDRLRAHPLVSQCMLVGDARPFIAALVTIDDQAWPGWLAGAGKPTGSTVADLHDDPDLRTLIQSAIDSANSAVSQAEGIRTFRILPRDFAESTGELTPSLKVKRTTVLEMYADEVAALYTRS</sequence>
<dbReference type="PANTHER" id="PTHR43272:SF32">
    <property type="entry name" value="AMP-DEPENDENT SYNTHETASE_LIGASE DOMAIN-CONTAINING PROTEIN"/>
    <property type="match status" value="1"/>
</dbReference>
<dbReference type="InterPro" id="IPR000873">
    <property type="entry name" value="AMP-dep_synth/lig_dom"/>
</dbReference>
<dbReference type="Pfam" id="PF23562">
    <property type="entry name" value="AMP-binding_C_3"/>
    <property type="match status" value="1"/>
</dbReference>
<evidence type="ECO:0000259" key="6">
    <source>
        <dbReference type="Pfam" id="PF00501"/>
    </source>
</evidence>
<organism evidence="7 8">
    <name type="scientific">Pilimelia columellifera subsp. columellifera</name>
    <dbReference type="NCBI Taxonomy" id="706583"/>
    <lineage>
        <taxon>Bacteria</taxon>
        <taxon>Bacillati</taxon>
        <taxon>Actinomycetota</taxon>
        <taxon>Actinomycetes</taxon>
        <taxon>Micromonosporales</taxon>
        <taxon>Micromonosporaceae</taxon>
        <taxon>Pilimelia</taxon>
    </lineage>
</organism>
<dbReference type="PANTHER" id="PTHR43272">
    <property type="entry name" value="LONG-CHAIN-FATTY-ACID--COA LIGASE"/>
    <property type="match status" value="1"/>
</dbReference>
<keyword evidence="2 7" id="KW-0436">Ligase</keyword>
<comment type="caution">
    <text evidence="7">The sequence shown here is derived from an EMBL/GenBank/DDBJ whole genome shotgun (WGS) entry which is preliminary data.</text>
</comment>
<evidence type="ECO:0000313" key="7">
    <source>
        <dbReference type="EMBL" id="GAA2517645.1"/>
    </source>
</evidence>
<evidence type="ECO:0000256" key="4">
    <source>
        <dbReference type="ARBA" id="ARBA00023098"/>
    </source>
</evidence>
<protein>
    <recommendedName>
        <fullName evidence="5">Acyl-CoA synthetase</fullName>
    </recommendedName>
</protein>
<proteinExistence type="inferred from homology"/>
<gene>
    <name evidence="7" type="ORF">GCM10010201_13120</name>
</gene>